<evidence type="ECO:0000313" key="2">
    <source>
        <dbReference type="Proteomes" id="UP000199301"/>
    </source>
</evidence>
<protein>
    <submittedName>
        <fullName evidence="1">Uncharacterized protein YwqG</fullName>
    </submittedName>
</protein>
<dbReference type="SUPFAM" id="SSF103032">
    <property type="entry name" value="Hypothetical protein YwqG"/>
    <property type="match status" value="1"/>
</dbReference>
<dbReference type="Gene3D" id="2.30.320.10">
    <property type="entry name" value="YwqG-like"/>
    <property type="match status" value="1"/>
</dbReference>
<dbReference type="AlphaFoldDB" id="A0A1H1GQT8"/>
<sequence>MIDPEQRRERMTRNLARHVGTSLAERITAFAHTGVEMCTNSDIGEPLGISRFGGDALLPPGTGWPYDYKHPEIPLEPAMVVDLAVVGPMHPDGLLPHHGVLNFFAKSGYSCGAKVMHADPATAVTTSPPEGVQRHAEEALNGRTVLTAPGDEDLERLAPDLAQELEDLELSGQLNYAHKSIAESDSGDPKKDERFFGHLMGGFPSWQQATMFHGTEKAHLLLELSGGNRHFDFGGPSNSLYIVIKEQDLRAGDFDKAYGATQCR</sequence>
<dbReference type="OrthoDB" id="4775619at2"/>
<dbReference type="InterPro" id="IPR015315">
    <property type="entry name" value="DUF1963"/>
</dbReference>
<proteinExistence type="predicted"/>
<dbReference type="Pfam" id="PF09234">
    <property type="entry name" value="DUF1963"/>
    <property type="match status" value="1"/>
</dbReference>
<organism evidence="1 2">
    <name type="scientific">Actinopolyspora saharensis</name>
    <dbReference type="NCBI Taxonomy" id="995062"/>
    <lineage>
        <taxon>Bacteria</taxon>
        <taxon>Bacillati</taxon>
        <taxon>Actinomycetota</taxon>
        <taxon>Actinomycetes</taxon>
        <taxon>Actinopolysporales</taxon>
        <taxon>Actinopolysporaceae</taxon>
        <taxon>Actinopolyspora</taxon>
    </lineage>
</organism>
<name>A0A1H1GQT8_9ACTN</name>
<dbReference type="InterPro" id="IPR035948">
    <property type="entry name" value="YwqG-like_sf"/>
</dbReference>
<reference evidence="2" key="1">
    <citation type="submission" date="2016-10" db="EMBL/GenBank/DDBJ databases">
        <authorList>
            <person name="Varghese N."/>
            <person name="Submissions S."/>
        </authorList>
    </citation>
    <scope>NUCLEOTIDE SEQUENCE [LARGE SCALE GENOMIC DNA]</scope>
    <source>
        <strain evidence="2">DSM 45459</strain>
    </source>
</reference>
<accession>A0A1H1GQT8</accession>
<evidence type="ECO:0000313" key="1">
    <source>
        <dbReference type="EMBL" id="SDR15564.1"/>
    </source>
</evidence>
<keyword evidence="2" id="KW-1185">Reference proteome</keyword>
<dbReference type="EMBL" id="FNKO01000002">
    <property type="protein sequence ID" value="SDR15564.1"/>
    <property type="molecule type" value="Genomic_DNA"/>
</dbReference>
<gene>
    <name evidence="1" type="ORF">SAMN04489718_3808</name>
</gene>
<dbReference type="Proteomes" id="UP000199301">
    <property type="component" value="Unassembled WGS sequence"/>
</dbReference>